<gene>
    <name evidence="11" type="ORF">PSQ39_00165</name>
</gene>
<keyword evidence="9" id="KW-0472">Membrane</keyword>
<dbReference type="InterPro" id="IPR036890">
    <property type="entry name" value="HATPase_C_sf"/>
</dbReference>
<dbReference type="PANTHER" id="PTHR42878:SF7">
    <property type="entry name" value="SENSOR HISTIDINE KINASE GLRK"/>
    <property type="match status" value="1"/>
</dbReference>
<keyword evidence="7 11" id="KW-0067">ATP-binding</keyword>
<dbReference type="RefSeq" id="WP_273924572.1">
    <property type="nucleotide sequence ID" value="NZ_JAQSIO010000001.1"/>
</dbReference>
<dbReference type="InterPro" id="IPR050351">
    <property type="entry name" value="BphY/WalK/GraS-like"/>
</dbReference>
<feature type="transmembrane region" description="Helical" evidence="9">
    <location>
        <begin position="169"/>
        <end position="191"/>
    </location>
</feature>
<dbReference type="InterPro" id="IPR036097">
    <property type="entry name" value="HisK_dim/P_sf"/>
</dbReference>
<feature type="domain" description="Histidine kinase" evidence="10">
    <location>
        <begin position="344"/>
        <end position="562"/>
    </location>
</feature>
<keyword evidence="4" id="KW-0808">Transferase</keyword>
<dbReference type="Gene3D" id="3.30.565.10">
    <property type="entry name" value="Histidine kinase-like ATPase, C-terminal domain"/>
    <property type="match status" value="1"/>
</dbReference>
<keyword evidence="9" id="KW-0812">Transmembrane</keyword>
<evidence type="ECO:0000256" key="8">
    <source>
        <dbReference type="ARBA" id="ARBA00023012"/>
    </source>
</evidence>
<dbReference type="Pfam" id="PF00512">
    <property type="entry name" value="HisKA"/>
    <property type="match status" value="1"/>
</dbReference>
<dbReference type="GO" id="GO:0005524">
    <property type="term" value="F:ATP binding"/>
    <property type="evidence" value="ECO:0007669"/>
    <property type="project" value="UniProtKB-KW"/>
</dbReference>
<evidence type="ECO:0000259" key="10">
    <source>
        <dbReference type="PROSITE" id="PS50109"/>
    </source>
</evidence>
<dbReference type="InterPro" id="IPR004358">
    <property type="entry name" value="Sig_transdc_His_kin-like_C"/>
</dbReference>
<evidence type="ECO:0000313" key="12">
    <source>
        <dbReference type="Proteomes" id="UP001528672"/>
    </source>
</evidence>
<organism evidence="11 12">
    <name type="scientific">Curvibacter microcysteis</name>
    <dbReference type="NCBI Taxonomy" id="3026419"/>
    <lineage>
        <taxon>Bacteria</taxon>
        <taxon>Pseudomonadati</taxon>
        <taxon>Pseudomonadota</taxon>
        <taxon>Betaproteobacteria</taxon>
        <taxon>Burkholderiales</taxon>
        <taxon>Comamonadaceae</taxon>
        <taxon>Curvibacter</taxon>
    </lineage>
</organism>
<dbReference type="InterPro" id="IPR003594">
    <property type="entry name" value="HATPase_dom"/>
</dbReference>
<dbReference type="EMBL" id="JAQSIO010000001">
    <property type="protein sequence ID" value="MDD0813035.1"/>
    <property type="molecule type" value="Genomic_DNA"/>
</dbReference>
<feature type="transmembrane region" description="Helical" evidence="9">
    <location>
        <begin position="134"/>
        <end position="157"/>
    </location>
</feature>
<dbReference type="Pfam" id="PF02518">
    <property type="entry name" value="HATPase_c"/>
    <property type="match status" value="1"/>
</dbReference>
<evidence type="ECO:0000256" key="9">
    <source>
        <dbReference type="SAM" id="Phobius"/>
    </source>
</evidence>
<dbReference type="PRINTS" id="PR00344">
    <property type="entry name" value="BCTRLSENSOR"/>
</dbReference>
<dbReference type="SMART" id="SM00387">
    <property type="entry name" value="HATPase_c"/>
    <property type="match status" value="1"/>
</dbReference>
<dbReference type="Gene3D" id="1.10.287.130">
    <property type="match status" value="1"/>
</dbReference>
<dbReference type="CDD" id="cd00082">
    <property type="entry name" value="HisKA"/>
    <property type="match status" value="1"/>
</dbReference>
<proteinExistence type="predicted"/>
<evidence type="ECO:0000313" key="11">
    <source>
        <dbReference type="EMBL" id="MDD0813035.1"/>
    </source>
</evidence>
<evidence type="ECO:0000256" key="2">
    <source>
        <dbReference type="ARBA" id="ARBA00012438"/>
    </source>
</evidence>
<dbReference type="SUPFAM" id="SSF55874">
    <property type="entry name" value="ATPase domain of HSP90 chaperone/DNA topoisomerase II/histidine kinase"/>
    <property type="match status" value="1"/>
</dbReference>
<dbReference type="PANTHER" id="PTHR42878">
    <property type="entry name" value="TWO-COMPONENT HISTIDINE KINASE"/>
    <property type="match status" value="1"/>
</dbReference>
<dbReference type="Proteomes" id="UP001528672">
    <property type="component" value="Unassembled WGS sequence"/>
</dbReference>
<keyword evidence="8" id="KW-0902">Two-component regulatory system</keyword>
<evidence type="ECO:0000256" key="7">
    <source>
        <dbReference type="ARBA" id="ARBA00022840"/>
    </source>
</evidence>
<keyword evidence="12" id="KW-1185">Reference proteome</keyword>
<feature type="transmembrane region" description="Helical" evidence="9">
    <location>
        <begin position="65"/>
        <end position="83"/>
    </location>
</feature>
<dbReference type="InterPro" id="IPR003661">
    <property type="entry name" value="HisK_dim/P_dom"/>
</dbReference>
<feature type="transmembrane region" description="Helical" evidence="9">
    <location>
        <begin position="32"/>
        <end position="53"/>
    </location>
</feature>
<comment type="caution">
    <text evidence="11">The sequence shown here is derived from an EMBL/GenBank/DDBJ whole genome shotgun (WGS) entry which is preliminary data.</text>
</comment>
<keyword evidence="5" id="KW-0547">Nucleotide-binding</keyword>
<comment type="catalytic activity">
    <reaction evidence="1">
        <text>ATP + protein L-histidine = ADP + protein N-phospho-L-histidine.</text>
        <dbReference type="EC" id="2.7.13.3"/>
    </reaction>
</comment>
<evidence type="ECO:0000256" key="6">
    <source>
        <dbReference type="ARBA" id="ARBA00022777"/>
    </source>
</evidence>
<keyword evidence="9" id="KW-1133">Transmembrane helix</keyword>
<name>A0ABT5M8X8_9BURK</name>
<dbReference type="EC" id="2.7.13.3" evidence="2"/>
<reference evidence="11 12" key="1">
    <citation type="submission" date="2023-02" db="EMBL/GenBank/DDBJ databases">
        <title>Bacterial whole genome sequence for Curvibacter sp. HBC28.</title>
        <authorList>
            <person name="Le V."/>
            <person name="Ko S.-R."/>
            <person name="Ahn C.-Y."/>
            <person name="Oh H.-M."/>
        </authorList>
    </citation>
    <scope>NUCLEOTIDE SEQUENCE [LARGE SCALE GENOMIC DNA]</scope>
    <source>
        <strain evidence="11 12">HBC28</strain>
    </source>
</reference>
<evidence type="ECO:0000256" key="1">
    <source>
        <dbReference type="ARBA" id="ARBA00000085"/>
    </source>
</evidence>
<sequence length="577" mass="63354">MHPSDTPSPSWFSPLVLDDPELFSDLRTPSRLWHGFLTARLMLALAILALQLLGTLLSQPLNIGLLLLGLAYLGATLSSRLLASDRPPTPVLGPHWLPTIGMDLLVFSLLQWWQPGNVNYTPLLGMPVLMAAALGSRLLTLSSAAAGTLMLLAQAGLQQHLPGTDVAALFLQAGLTGSGYFVIGLLVFQLAQRLAREERLSHRNRMAAKVQAQVNALVIDNLHDGLLVVDARETVRALNPAARALLGPQASDLATGFWLGRHADWQALLDLARRTFLEQQALVQDVSLKRPVPGTAQVHVRTRLTASSDPLAGNLCVMFLQDLRELEARLRTEKLAAMGRMSAAMAHEIRNPLAAIAQANALLEEDVQDPAQRRLVLMVQQNAQRLTRIVEDILDIARVQHQQPQAMSSAVSLDEQVALSCHDWQRQAPAQRAFKLDLQATGAWVVFDNDHLRRVLVNLLDNALRYQGPHSDSLQISTRCVPSEGASLQVWSDGPTMEASVERHLFEPFFSSESRSTGLGLYICRQLCERHGAQIHFQRVDQDTARGAQPGNAFVLRLNLQSAPDAPSQLSFDTMAR</sequence>
<evidence type="ECO:0000256" key="4">
    <source>
        <dbReference type="ARBA" id="ARBA00022679"/>
    </source>
</evidence>
<keyword evidence="3" id="KW-0597">Phosphoprotein</keyword>
<dbReference type="InterPro" id="IPR005467">
    <property type="entry name" value="His_kinase_dom"/>
</dbReference>
<protein>
    <recommendedName>
        <fullName evidence="2">histidine kinase</fullName>
        <ecNumber evidence="2">2.7.13.3</ecNumber>
    </recommendedName>
</protein>
<evidence type="ECO:0000256" key="5">
    <source>
        <dbReference type="ARBA" id="ARBA00022741"/>
    </source>
</evidence>
<keyword evidence="6" id="KW-0418">Kinase</keyword>
<dbReference type="SUPFAM" id="SSF47384">
    <property type="entry name" value="Homodimeric domain of signal transducing histidine kinase"/>
    <property type="match status" value="1"/>
</dbReference>
<accession>A0ABT5M8X8</accession>
<dbReference type="SMART" id="SM00388">
    <property type="entry name" value="HisKA"/>
    <property type="match status" value="1"/>
</dbReference>
<evidence type="ECO:0000256" key="3">
    <source>
        <dbReference type="ARBA" id="ARBA00022553"/>
    </source>
</evidence>
<dbReference type="PROSITE" id="PS50109">
    <property type="entry name" value="HIS_KIN"/>
    <property type="match status" value="1"/>
</dbReference>